<dbReference type="PANTHER" id="PTHR32114">
    <property type="entry name" value="ABC TRANSPORTER ABCH.3"/>
    <property type="match status" value="1"/>
</dbReference>
<name>A0A0S2HVW2_9BACT</name>
<dbReference type="Pfam" id="PF13476">
    <property type="entry name" value="AAA_23"/>
    <property type="match status" value="1"/>
</dbReference>
<feature type="coiled-coil region" evidence="1">
    <location>
        <begin position="695"/>
        <end position="729"/>
    </location>
</feature>
<keyword evidence="1" id="KW-0175">Coiled coil</keyword>
<dbReference type="InterPro" id="IPR027417">
    <property type="entry name" value="P-loop_NTPase"/>
</dbReference>
<feature type="coiled-coil region" evidence="1">
    <location>
        <begin position="536"/>
        <end position="668"/>
    </location>
</feature>
<dbReference type="GO" id="GO:0006302">
    <property type="term" value="P:double-strand break repair"/>
    <property type="evidence" value="ECO:0007669"/>
    <property type="project" value="InterPro"/>
</dbReference>
<dbReference type="RefSeq" id="WP_057951779.1">
    <property type="nucleotide sequence ID" value="NZ_CP013118.1"/>
</dbReference>
<evidence type="ECO:0000313" key="4">
    <source>
        <dbReference type="Proteomes" id="UP000064893"/>
    </source>
</evidence>
<feature type="coiled-coil region" evidence="1">
    <location>
        <begin position="210"/>
        <end position="445"/>
    </location>
</feature>
<dbReference type="Gene3D" id="3.40.50.300">
    <property type="entry name" value="P-loop containing nucleotide triphosphate hydrolases"/>
    <property type="match status" value="2"/>
</dbReference>
<dbReference type="GO" id="GO:0016887">
    <property type="term" value="F:ATP hydrolysis activity"/>
    <property type="evidence" value="ECO:0007669"/>
    <property type="project" value="InterPro"/>
</dbReference>
<accession>A0A0S2HVW2</accession>
<sequence>MIPETLKIKGIYSYRHEAVINFEQLTDAGLFGIFGKVGSGKSTVLEAISFAMYGETERLNNRDSKLYNMMNLRSNELEIDFTLRHLNERYRFVATARRNSKNFTEITKSERKAYHWNEGQWIPLESADATEIIGLRYEHFKQIVIIPQGKFNEFVQLSASDRTKMMRELFPLDRFDLREPVSRLHAETKTAITALEGRLQELTEYSPEKMKALEQELATHQQNIKKKKAYLSEQETALKKAAELKKLNAAFIETQNQIAELNQQKSGIDMLKRQVDTFEKVRLRYGAILQRLSEIEQEIERLKKQEQIQEQELQAVGEKMKQAQTRHKEILDQNGDEENHRQQITGAEKALDIKSSQKAIEHLNEQLQQERENLEKIEEEWTKRKKERNEKQQSLLKIREQLPDESALYALQNSFKEEDNLRQRLKTAQEEHESVHRLIEELKTQRIEIVKSVAQYLQLRKPYRELMLSEARLAFQESIENKKVTLEELQTLKSDLDVKSGLAAHAESLKPGEKCPLCGATEHPEPYSDEALTKEKHDVQEQIDAQQKHREALNEALIQLNGLEDRFKKERDQIKSREKQVEEAKKLLSQCIEDRENLSVQFSRDQLTVALESLKQQKTEVQKLEQSIQQLDQQLEDQSNIETLKQKIQEKTNKMAGLESRIELQKGEVEESWLTLSAGQLQAKQKDVRESLEKLFELTSGIQELEKQYQRLEVELSGTNKQLKAQQELKSERESEINEQLKVDGFKDRSTITGILAQAIDIDESRKKIETFYQQLHTNEARLKELEKEIGDQQFDEESYRKLEKQVSEQREHLSQMETKTGELQSQIKVLKEKLQLKLQHTKDLEIQEKRKSNLDVLSRLFRGDGFVKYVSQIYLEQLCTIANERFKQLTHNQLELGIDEKYNFIVRDFLHDGRTRLLKTLSGGQTFQAALSLAMALSEQIQQYHKVKQQFFFMDEGFGSLDRESLSLVFDTLKQLRKEQRIVGIISHVEELQTEIDRYLMVENDDEEGSKIKFVG</sequence>
<feature type="coiled-coil region" evidence="1">
    <location>
        <begin position="769"/>
        <end position="834"/>
    </location>
</feature>
<evidence type="ECO:0000313" key="3">
    <source>
        <dbReference type="EMBL" id="ALO14206.1"/>
    </source>
</evidence>
<dbReference type="PATRIC" id="fig|1307839.3.peg.574"/>
<dbReference type="AlphaFoldDB" id="A0A0S2HVW2"/>
<organism evidence="3 4">
    <name type="scientific">Salinivirga cyanobacteriivorans</name>
    <dbReference type="NCBI Taxonomy" id="1307839"/>
    <lineage>
        <taxon>Bacteria</taxon>
        <taxon>Pseudomonadati</taxon>
        <taxon>Bacteroidota</taxon>
        <taxon>Bacteroidia</taxon>
        <taxon>Bacteroidales</taxon>
        <taxon>Salinivirgaceae</taxon>
        <taxon>Salinivirga</taxon>
    </lineage>
</organism>
<gene>
    <name evidence="3" type="primary">sbcC</name>
    <name evidence="3" type="ORF">L21SP5_00530</name>
</gene>
<dbReference type="EMBL" id="CP013118">
    <property type="protein sequence ID" value="ALO14206.1"/>
    <property type="molecule type" value="Genomic_DNA"/>
</dbReference>
<dbReference type="SUPFAM" id="SSF52540">
    <property type="entry name" value="P-loop containing nucleoside triphosphate hydrolases"/>
    <property type="match status" value="2"/>
</dbReference>
<dbReference type="STRING" id="1307839.L21SP5_00530"/>
<proteinExistence type="predicted"/>
<keyword evidence="4" id="KW-1185">Reference proteome</keyword>
<dbReference type="Pfam" id="PF13558">
    <property type="entry name" value="SbcC_Walker_B"/>
    <property type="match status" value="1"/>
</dbReference>
<protein>
    <submittedName>
        <fullName evidence="3">Nuclease SbcCD subunit C</fullName>
    </submittedName>
</protein>
<evidence type="ECO:0000259" key="2">
    <source>
        <dbReference type="Pfam" id="PF13476"/>
    </source>
</evidence>
<feature type="domain" description="Rad50/SbcC-type AAA" evidence="2">
    <location>
        <begin position="6"/>
        <end position="258"/>
    </location>
</feature>
<dbReference type="InterPro" id="IPR038729">
    <property type="entry name" value="Rad50/SbcC_AAA"/>
</dbReference>
<evidence type="ECO:0000256" key="1">
    <source>
        <dbReference type="SAM" id="Coils"/>
    </source>
</evidence>
<dbReference type="PANTHER" id="PTHR32114:SF2">
    <property type="entry name" value="ABC TRANSPORTER ABCH.3"/>
    <property type="match status" value="1"/>
</dbReference>
<dbReference type="OrthoDB" id="9795626at2"/>
<dbReference type="KEGG" id="blq:L21SP5_00530"/>
<reference evidence="3 4" key="1">
    <citation type="submission" date="2015-11" db="EMBL/GenBank/DDBJ databases">
        <title>Description and complete genome sequence of a novel strain predominating in hypersaline microbial mats and representing a new family of the Bacteriodetes phylum.</title>
        <authorList>
            <person name="Spring S."/>
            <person name="Bunk B."/>
            <person name="Sproer C."/>
            <person name="Klenk H.-P."/>
        </authorList>
    </citation>
    <scope>NUCLEOTIDE SEQUENCE [LARGE SCALE GENOMIC DNA]</scope>
    <source>
        <strain evidence="3 4">L21-Spi-D4</strain>
    </source>
</reference>
<dbReference type="Proteomes" id="UP000064893">
    <property type="component" value="Chromosome"/>
</dbReference>